<comment type="caution">
    <text evidence="1">The sequence shown here is derived from an EMBL/GenBank/DDBJ whole genome shotgun (WGS) entry which is preliminary data.</text>
</comment>
<proteinExistence type="predicted"/>
<sequence length="232" mass="26819">MCFENIHNLCKENGIMIHALPISGYFNHGLFNYSLKFFMRLAVFNDYEFLSCKLLQVGVDNNCNTYIEHEKILRHLDDLEGAYEYLDSSKSMDLKYPHTSGGCGFNIVVAFKKTTNKPFSFPLDRPMFKYKTRETLKFFLKDKADSINSVAIFGSKVAASHIREFLESCGIEILCYIDDYNTGSINGIDIVSRDKFIQDYKDKCDFIFKGPLQRGEIDVGVEVIESKWAWFY</sequence>
<keyword evidence="2" id="KW-1185">Reference proteome</keyword>
<gene>
    <name evidence="1" type="ORF">PF021_01045</name>
</gene>
<dbReference type="Proteomes" id="UP001210261">
    <property type="component" value="Unassembled WGS sequence"/>
</dbReference>
<accession>A0ABT4VC21</accession>
<evidence type="ECO:0000313" key="2">
    <source>
        <dbReference type="Proteomes" id="UP001210261"/>
    </source>
</evidence>
<reference evidence="1 2" key="1">
    <citation type="submission" date="2023-01" db="EMBL/GenBank/DDBJ databases">
        <title>Description of Helicobacter ibis sp. nov. isolated from faecal droppings of black-faced ibis (Theristicus melanopis).</title>
        <authorList>
            <person name="Lopez-Cantillo M."/>
            <person name="Vidal-Veuthey B."/>
            <person name="Mella A."/>
            <person name="De La Haba R."/>
            <person name="Collado L."/>
        </authorList>
    </citation>
    <scope>NUCLEOTIDE SEQUENCE [LARGE SCALE GENOMIC DNA]</scope>
    <source>
        <strain evidence="1 2">A82</strain>
    </source>
</reference>
<name>A0ABT4VC21_9HELI</name>
<organism evidence="1 2">
    <name type="scientific">Helicobacter ibis</name>
    <dbReference type="NCBI Taxonomy" id="2962633"/>
    <lineage>
        <taxon>Bacteria</taxon>
        <taxon>Pseudomonadati</taxon>
        <taxon>Campylobacterota</taxon>
        <taxon>Epsilonproteobacteria</taxon>
        <taxon>Campylobacterales</taxon>
        <taxon>Helicobacteraceae</taxon>
        <taxon>Helicobacter</taxon>
    </lineage>
</organism>
<dbReference type="EMBL" id="JAQHXR010000001">
    <property type="protein sequence ID" value="MDA3968257.1"/>
    <property type="molecule type" value="Genomic_DNA"/>
</dbReference>
<evidence type="ECO:0000313" key="1">
    <source>
        <dbReference type="EMBL" id="MDA3968257.1"/>
    </source>
</evidence>
<protein>
    <submittedName>
        <fullName evidence="1">Uncharacterized protein</fullName>
    </submittedName>
</protein>